<dbReference type="EMBL" id="BMKS01000001">
    <property type="protein sequence ID" value="GGG17727.1"/>
    <property type="molecule type" value="Genomic_DNA"/>
</dbReference>
<feature type="domain" description="HTH arsR-type" evidence="2">
    <location>
        <begin position="1"/>
        <end position="59"/>
    </location>
</feature>
<keyword evidence="4" id="KW-1185">Reference proteome</keyword>
<dbReference type="PROSITE" id="PS00380">
    <property type="entry name" value="RHODANESE_1"/>
    <property type="match status" value="1"/>
</dbReference>
<comment type="caution">
    <text evidence="3">The sequence shown here is derived from an EMBL/GenBank/DDBJ whole genome shotgun (WGS) entry which is preliminary data.</text>
</comment>
<accession>A0A8J2Z8G2</accession>
<dbReference type="Pfam" id="PF00581">
    <property type="entry name" value="Rhodanese"/>
    <property type="match status" value="1"/>
</dbReference>
<dbReference type="Gene3D" id="1.10.10.10">
    <property type="entry name" value="Winged helix-like DNA-binding domain superfamily/Winged helix DNA-binding domain"/>
    <property type="match status" value="1"/>
</dbReference>
<dbReference type="InterPro" id="IPR001763">
    <property type="entry name" value="Rhodanese-like_dom"/>
</dbReference>
<dbReference type="SMART" id="SM00450">
    <property type="entry name" value="RHOD"/>
    <property type="match status" value="1"/>
</dbReference>
<dbReference type="CDD" id="cd00158">
    <property type="entry name" value="RHOD"/>
    <property type="match status" value="1"/>
</dbReference>
<dbReference type="CDD" id="cd00090">
    <property type="entry name" value="HTH_ARSR"/>
    <property type="match status" value="1"/>
</dbReference>
<evidence type="ECO:0000259" key="1">
    <source>
        <dbReference type="PROSITE" id="PS50206"/>
    </source>
</evidence>
<dbReference type="InterPro" id="IPR036390">
    <property type="entry name" value="WH_DNA-bd_sf"/>
</dbReference>
<dbReference type="SUPFAM" id="SSF52821">
    <property type="entry name" value="Rhodanese/Cell cycle control phosphatase"/>
    <property type="match status" value="1"/>
</dbReference>
<dbReference type="InterPro" id="IPR050229">
    <property type="entry name" value="GlpE_sulfurtransferase"/>
</dbReference>
<reference evidence="3 4" key="1">
    <citation type="journal article" date="2014" name="Int. J. Syst. Evol. Microbiol.">
        <title>Complete genome sequence of Corynebacterium casei LMG S-19264T (=DSM 44701T), isolated from a smear-ripened cheese.</title>
        <authorList>
            <consortium name="US DOE Joint Genome Institute (JGI-PGF)"/>
            <person name="Walter F."/>
            <person name="Albersmeier A."/>
            <person name="Kalinowski J."/>
            <person name="Ruckert C."/>
        </authorList>
    </citation>
    <scope>NUCLEOTIDE SEQUENCE [LARGE SCALE GENOMIC DNA]</scope>
    <source>
        <strain evidence="3 4">CGMCC 1.16330</strain>
    </source>
</reference>
<dbReference type="InterPro" id="IPR001845">
    <property type="entry name" value="HTH_ArsR_DNA-bd_dom"/>
</dbReference>
<dbReference type="GO" id="GO:0004792">
    <property type="term" value="F:thiosulfate-cyanide sulfurtransferase activity"/>
    <property type="evidence" value="ECO:0007669"/>
    <property type="project" value="InterPro"/>
</dbReference>
<gene>
    <name evidence="3" type="ORF">GCM10010964_02380</name>
</gene>
<dbReference type="AlphaFoldDB" id="A0A8J2Z8G2"/>
<dbReference type="Gene3D" id="3.40.250.10">
    <property type="entry name" value="Rhodanese-like domain"/>
    <property type="match status" value="1"/>
</dbReference>
<dbReference type="GO" id="GO:0003700">
    <property type="term" value="F:DNA-binding transcription factor activity"/>
    <property type="evidence" value="ECO:0007669"/>
    <property type="project" value="InterPro"/>
</dbReference>
<name>A0A8J2Z8G2_9PROT</name>
<dbReference type="FunFam" id="3.40.250.10:FF:000039">
    <property type="entry name" value="ArsR family transcriptional regulator"/>
    <property type="match status" value="1"/>
</dbReference>
<dbReference type="PROSITE" id="PS50206">
    <property type="entry name" value="RHODANESE_3"/>
    <property type="match status" value="1"/>
</dbReference>
<feature type="domain" description="Rhodanese" evidence="1">
    <location>
        <begin position="89"/>
        <end position="178"/>
    </location>
</feature>
<dbReference type="PROSITE" id="PS50987">
    <property type="entry name" value="HTH_ARSR_2"/>
    <property type="match status" value="1"/>
</dbReference>
<organism evidence="3 4">
    <name type="scientific">Caldovatus sediminis</name>
    <dbReference type="NCBI Taxonomy" id="2041189"/>
    <lineage>
        <taxon>Bacteria</taxon>
        <taxon>Pseudomonadati</taxon>
        <taxon>Pseudomonadota</taxon>
        <taxon>Alphaproteobacteria</taxon>
        <taxon>Acetobacterales</taxon>
        <taxon>Roseomonadaceae</taxon>
        <taxon>Caldovatus</taxon>
    </lineage>
</organism>
<dbReference type="InterPro" id="IPR011991">
    <property type="entry name" value="ArsR-like_HTH"/>
</dbReference>
<dbReference type="SUPFAM" id="SSF46785">
    <property type="entry name" value="Winged helix' DNA-binding domain"/>
    <property type="match status" value="1"/>
</dbReference>
<dbReference type="SMART" id="SM00418">
    <property type="entry name" value="HTH_ARSR"/>
    <property type="match status" value="1"/>
</dbReference>
<evidence type="ECO:0000313" key="3">
    <source>
        <dbReference type="EMBL" id="GGG17727.1"/>
    </source>
</evidence>
<dbReference type="PANTHER" id="PTHR43031:SF1">
    <property type="entry name" value="PYRIDINE NUCLEOTIDE-DISULPHIDE OXIDOREDUCTASE"/>
    <property type="match status" value="1"/>
</dbReference>
<dbReference type="PANTHER" id="PTHR43031">
    <property type="entry name" value="FAD-DEPENDENT OXIDOREDUCTASE"/>
    <property type="match status" value="1"/>
</dbReference>
<sequence length="179" mass="19697">MLAERCGQPFANTSQHLQQLRRAGLVAVRRQGKHAIYRLADDAVLALLSALRRVAERNLAEVGQIVATYFADRSRLEAVSRDELLARLAAGDVVLLDVRPEDEYAAGHLPGALNVPLDRLDAAIATLPRDREVVAYCRGPYCVLSVEAIEALRARGFRARRLEDGFLEWRAAGLAVEVA</sequence>
<evidence type="ECO:0000313" key="4">
    <source>
        <dbReference type="Proteomes" id="UP000597507"/>
    </source>
</evidence>
<dbReference type="InterPro" id="IPR036388">
    <property type="entry name" value="WH-like_DNA-bd_sf"/>
</dbReference>
<proteinExistence type="predicted"/>
<dbReference type="Proteomes" id="UP000597507">
    <property type="component" value="Unassembled WGS sequence"/>
</dbReference>
<evidence type="ECO:0000259" key="2">
    <source>
        <dbReference type="PROSITE" id="PS50987"/>
    </source>
</evidence>
<dbReference type="InterPro" id="IPR001307">
    <property type="entry name" value="Thiosulphate_STrfase_CS"/>
</dbReference>
<dbReference type="InterPro" id="IPR036873">
    <property type="entry name" value="Rhodanese-like_dom_sf"/>
</dbReference>
<protein>
    <submittedName>
        <fullName evidence="3">ArsR family transcriptional regulator</fullName>
    </submittedName>
</protein>